<name>A0A7J7ZJ16_PIPKU</name>
<dbReference type="AlphaFoldDB" id="A0A7J7ZJ16"/>
<keyword evidence="2" id="KW-1185">Reference proteome</keyword>
<organism evidence="1 2">
    <name type="scientific">Pipistrellus kuhlii</name>
    <name type="common">Kuhl's pipistrelle</name>
    <dbReference type="NCBI Taxonomy" id="59472"/>
    <lineage>
        <taxon>Eukaryota</taxon>
        <taxon>Metazoa</taxon>
        <taxon>Chordata</taxon>
        <taxon>Craniata</taxon>
        <taxon>Vertebrata</taxon>
        <taxon>Euteleostomi</taxon>
        <taxon>Mammalia</taxon>
        <taxon>Eutheria</taxon>
        <taxon>Laurasiatheria</taxon>
        <taxon>Chiroptera</taxon>
        <taxon>Yangochiroptera</taxon>
        <taxon>Vespertilionidae</taxon>
        <taxon>Pipistrellus</taxon>
    </lineage>
</organism>
<dbReference type="Proteomes" id="UP000558488">
    <property type="component" value="Unassembled WGS sequence"/>
</dbReference>
<evidence type="ECO:0000313" key="1">
    <source>
        <dbReference type="EMBL" id="KAF6374151.1"/>
    </source>
</evidence>
<protein>
    <submittedName>
        <fullName evidence="1">Uncharacterized protein</fullName>
    </submittedName>
</protein>
<dbReference type="EMBL" id="JACAGB010000003">
    <property type="protein sequence ID" value="KAF6374151.1"/>
    <property type="molecule type" value="Genomic_DNA"/>
</dbReference>
<evidence type="ECO:0000313" key="2">
    <source>
        <dbReference type="Proteomes" id="UP000558488"/>
    </source>
</evidence>
<sequence>MACGDRAPALAPGLGLAPPPHLVHHPAYRVIDWGQALAWLLQGLGARWWPPSHLLPPTHGWSLSARRSGLCSHLPWPSATCSTILPWSCSHRGWQRLHCHLLPTPHHGHPPCSRPPLGGWHTS</sequence>
<reference evidence="1 2" key="1">
    <citation type="journal article" date="2020" name="Nature">
        <title>Six reference-quality genomes reveal evolution of bat adaptations.</title>
        <authorList>
            <person name="Jebb D."/>
            <person name="Huang Z."/>
            <person name="Pippel M."/>
            <person name="Hughes G.M."/>
            <person name="Lavrichenko K."/>
            <person name="Devanna P."/>
            <person name="Winkler S."/>
            <person name="Jermiin L.S."/>
            <person name="Skirmuntt E.C."/>
            <person name="Katzourakis A."/>
            <person name="Burkitt-Gray L."/>
            <person name="Ray D.A."/>
            <person name="Sullivan K.A.M."/>
            <person name="Roscito J.G."/>
            <person name="Kirilenko B.M."/>
            <person name="Davalos L.M."/>
            <person name="Corthals A.P."/>
            <person name="Power M.L."/>
            <person name="Jones G."/>
            <person name="Ransome R.D."/>
            <person name="Dechmann D.K.N."/>
            <person name="Locatelli A.G."/>
            <person name="Puechmaille S.J."/>
            <person name="Fedrigo O."/>
            <person name="Jarvis E.D."/>
            <person name="Hiller M."/>
            <person name="Vernes S.C."/>
            <person name="Myers E.W."/>
            <person name="Teeling E.C."/>
        </authorList>
    </citation>
    <scope>NUCLEOTIDE SEQUENCE [LARGE SCALE GENOMIC DNA]</scope>
    <source>
        <strain evidence="1">MPipKuh1</strain>
        <tissue evidence="1">Flight muscle</tissue>
    </source>
</reference>
<accession>A0A7J7ZJ16</accession>
<comment type="caution">
    <text evidence="1">The sequence shown here is derived from an EMBL/GenBank/DDBJ whole genome shotgun (WGS) entry which is preliminary data.</text>
</comment>
<proteinExistence type="predicted"/>
<gene>
    <name evidence="1" type="ORF">mPipKuh1_009390</name>
</gene>